<protein>
    <submittedName>
        <fullName evidence="8">Uncharacterized protein</fullName>
    </submittedName>
</protein>
<keyword evidence="3" id="KW-0804">Transcription</keyword>
<reference evidence="8 9" key="1">
    <citation type="journal article" date="2024" name="G3 (Bethesda)">
        <title>Genome assembly of Hibiscus sabdariffa L. provides insights into metabolisms of medicinal natural products.</title>
        <authorList>
            <person name="Kim T."/>
        </authorList>
    </citation>
    <scope>NUCLEOTIDE SEQUENCE [LARGE SCALE GENOMIC DNA]</scope>
    <source>
        <strain evidence="8">TK-2024</strain>
        <tissue evidence="8">Old leaves</tissue>
    </source>
</reference>
<feature type="region of interest" description="Disordered" evidence="5">
    <location>
        <begin position="584"/>
        <end position="609"/>
    </location>
</feature>
<dbReference type="SUPFAM" id="SSF101941">
    <property type="entry name" value="NAC domain"/>
    <property type="match status" value="1"/>
</dbReference>
<sequence length="787" mass="88361">MGTAVGSDVEAGFAKLQGEDFEYYMQTYSIMLGRNSKKSTVDVDLASLGGGMNISRHHARIFYDFTRRRFALEVLGKNGCLVEGVLHLPGNPPVKLDSQDLLQIGDKEFYFLLPVRSILGGALAPRHHASIYQEAAATAGGMQHHGYHVGTETGRSVGSVLGPAVMALGAKKGRGREYYDDYGEEEDVGSGGKKVRREEWYSGVEAGSGGKPGLAGALEKKGEGRSRVDRESDNQQLTQLEEKDVVSSVATVLSDLCGPGEWMAMEKLHDELVEQFSSIWHHSRVRRYLTSEDWPGPDSKGKPWLPRIWDPCDHKGKSQVKAQRMDLVKGFRFHPTDEELIEYLHIKTFDRDSLVQVIAEIQDICEFEPWELPGRSALQTGDRLWYFMYPPKYKYRNSKLISRTTLEGYWKPTGNARKIINSETRSEIGSKKTLVFYKGQCNNKNKNKTSWVMHEYELNATVETDQPFKLCKLKEKVGQSSRDVGQSSREVGQLNQYSLSSLENHVANNAMSEEILDPNGSSEPEASNDHDSVRICCSAIERYGGGRNEQHNMANEDEGSNVSSNLINHVAEDTISKVPLQLKQMSTDQNGPKDDNRVRDPYSSIEQDDESCNSILTNCDKTVTNERSNQHNIVDAAEGLKMPSNERSNQHNVVIADEGFKMPSDERSNQHNIVIAPEGFEWLSNLVYNPGEDKIPTELLYNDGLYNILSRDVLLVAPEATNNLNWIQNQYITNREHVEFLNSTFADKNEAYLQGGNTQQCFAADNEGSMTESSNSMEQSRKRQRQI</sequence>
<dbReference type="Pfam" id="PF00498">
    <property type="entry name" value="FHA"/>
    <property type="match status" value="1"/>
</dbReference>
<dbReference type="EMBL" id="JBBPBM010000024">
    <property type="protein sequence ID" value="KAK8541606.1"/>
    <property type="molecule type" value="Genomic_DNA"/>
</dbReference>
<evidence type="ECO:0000256" key="4">
    <source>
        <dbReference type="ARBA" id="ARBA00023242"/>
    </source>
</evidence>
<dbReference type="SUPFAM" id="SSF49879">
    <property type="entry name" value="SMAD/FHA domain"/>
    <property type="match status" value="1"/>
</dbReference>
<evidence type="ECO:0000256" key="5">
    <source>
        <dbReference type="SAM" id="MobiDB-lite"/>
    </source>
</evidence>
<evidence type="ECO:0000313" key="8">
    <source>
        <dbReference type="EMBL" id="KAK8541606.1"/>
    </source>
</evidence>
<name>A0ABR2DJJ7_9ROSI</name>
<accession>A0ABR2DJJ7</accession>
<gene>
    <name evidence="8" type="ORF">V6N12_014234</name>
</gene>
<feature type="domain" description="NAC" evidence="7">
    <location>
        <begin position="327"/>
        <end position="476"/>
    </location>
</feature>
<dbReference type="Proteomes" id="UP001472677">
    <property type="component" value="Unassembled WGS sequence"/>
</dbReference>
<feature type="region of interest" description="Disordered" evidence="5">
    <location>
        <begin position="204"/>
        <end position="237"/>
    </location>
</feature>
<dbReference type="PANTHER" id="PTHR21712">
    <property type="entry name" value="PRE-RRNA-PROCESSING PROTEIN FHL1"/>
    <property type="match status" value="1"/>
</dbReference>
<keyword evidence="2" id="KW-0238">DNA-binding</keyword>
<proteinExistence type="predicted"/>
<dbReference type="PROSITE" id="PS50006">
    <property type="entry name" value="FHA_DOMAIN"/>
    <property type="match status" value="1"/>
</dbReference>
<comment type="caution">
    <text evidence="8">The sequence shown here is derived from an EMBL/GenBank/DDBJ whole genome shotgun (WGS) entry which is preliminary data.</text>
</comment>
<dbReference type="Gene3D" id="2.60.200.20">
    <property type="match status" value="1"/>
</dbReference>
<evidence type="ECO:0000256" key="3">
    <source>
        <dbReference type="ARBA" id="ARBA00023163"/>
    </source>
</evidence>
<organism evidence="8 9">
    <name type="scientific">Hibiscus sabdariffa</name>
    <name type="common">roselle</name>
    <dbReference type="NCBI Taxonomy" id="183260"/>
    <lineage>
        <taxon>Eukaryota</taxon>
        <taxon>Viridiplantae</taxon>
        <taxon>Streptophyta</taxon>
        <taxon>Embryophyta</taxon>
        <taxon>Tracheophyta</taxon>
        <taxon>Spermatophyta</taxon>
        <taxon>Magnoliopsida</taxon>
        <taxon>eudicotyledons</taxon>
        <taxon>Gunneridae</taxon>
        <taxon>Pentapetalae</taxon>
        <taxon>rosids</taxon>
        <taxon>malvids</taxon>
        <taxon>Malvales</taxon>
        <taxon>Malvaceae</taxon>
        <taxon>Malvoideae</taxon>
        <taxon>Hibiscus</taxon>
    </lineage>
</organism>
<dbReference type="CDD" id="cd22701">
    <property type="entry name" value="FHA_FKH1-like"/>
    <property type="match status" value="1"/>
</dbReference>
<feature type="compositionally biased region" description="Basic and acidic residues" evidence="5">
    <location>
        <begin position="218"/>
        <end position="233"/>
    </location>
</feature>
<dbReference type="InterPro" id="IPR045178">
    <property type="entry name" value="Fhl1/FHA1"/>
</dbReference>
<dbReference type="PANTHER" id="PTHR21712:SF29">
    <property type="entry name" value="PRE-RRNA-PROCESSING PROTEIN FHL1"/>
    <property type="match status" value="1"/>
</dbReference>
<keyword evidence="9" id="KW-1185">Reference proteome</keyword>
<dbReference type="Pfam" id="PF02365">
    <property type="entry name" value="NAM"/>
    <property type="match status" value="1"/>
</dbReference>
<dbReference type="PROSITE" id="PS51005">
    <property type="entry name" value="NAC"/>
    <property type="match status" value="1"/>
</dbReference>
<dbReference type="Gene3D" id="2.170.150.80">
    <property type="entry name" value="NAC domain"/>
    <property type="match status" value="1"/>
</dbReference>
<feature type="region of interest" description="Disordered" evidence="5">
    <location>
        <begin position="766"/>
        <end position="787"/>
    </location>
</feature>
<feature type="domain" description="FHA" evidence="6">
    <location>
        <begin position="30"/>
        <end position="87"/>
    </location>
</feature>
<dbReference type="SMART" id="SM00240">
    <property type="entry name" value="FHA"/>
    <property type="match status" value="1"/>
</dbReference>
<evidence type="ECO:0000259" key="6">
    <source>
        <dbReference type="PROSITE" id="PS50006"/>
    </source>
</evidence>
<feature type="compositionally biased region" description="Polar residues" evidence="5">
    <location>
        <begin position="768"/>
        <end position="778"/>
    </location>
</feature>
<dbReference type="InterPro" id="IPR036093">
    <property type="entry name" value="NAC_dom_sf"/>
</dbReference>
<evidence type="ECO:0000313" key="9">
    <source>
        <dbReference type="Proteomes" id="UP001472677"/>
    </source>
</evidence>
<dbReference type="InterPro" id="IPR008984">
    <property type="entry name" value="SMAD_FHA_dom_sf"/>
</dbReference>
<feature type="compositionally biased region" description="Basic and acidic residues" evidence="5">
    <location>
        <begin position="591"/>
        <end position="600"/>
    </location>
</feature>
<evidence type="ECO:0000256" key="1">
    <source>
        <dbReference type="ARBA" id="ARBA00023015"/>
    </source>
</evidence>
<evidence type="ECO:0000256" key="2">
    <source>
        <dbReference type="ARBA" id="ARBA00023125"/>
    </source>
</evidence>
<keyword evidence="1" id="KW-0805">Transcription regulation</keyword>
<dbReference type="InterPro" id="IPR000253">
    <property type="entry name" value="FHA_dom"/>
</dbReference>
<dbReference type="InterPro" id="IPR003441">
    <property type="entry name" value="NAC-dom"/>
</dbReference>
<keyword evidence="4" id="KW-0539">Nucleus</keyword>
<evidence type="ECO:0000259" key="7">
    <source>
        <dbReference type="PROSITE" id="PS51005"/>
    </source>
</evidence>